<dbReference type="AlphaFoldDB" id="A0A1V9YLJ8"/>
<evidence type="ECO:0000256" key="7">
    <source>
        <dbReference type="ARBA" id="ARBA00036525"/>
    </source>
</evidence>
<dbReference type="InterPro" id="IPR038286">
    <property type="entry name" value="IPK_sf"/>
</dbReference>
<dbReference type="GO" id="GO:0005634">
    <property type="term" value="C:nucleus"/>
    <property type="evidence" value="ECO:0007669"/>
    <property type="project" value="TreeGrafter"/>
</dbReference>
<dbReference type="OrthoDB" id="338650at2759"/>
<dbReference type="EMBL" id="JNBR01001496">
    <property type="protein sequence ID" value="OQR86580.1"/>
    <property type="molecule type" value="Genomic_DNA"/>
</dbReference>
<gene>
    <name evidence="9" type="ORF">ACHHYP_10385</name>
</gene>
<comment type="similarity">
    <text evidence="1 8">Belongs to the inositol phosphokinase (IPK) family.</text>
</comment>
<dbReference type="SUPFAM" id="SSF56104">
    <property type="entry name" value="SAICAR synthase-like"/>
    <property type="match status" value="1"/>
</dbReference>
<evidence type="ECO:0000313" key="9">
    <source>
        <dbReference type="EMBL" id="OQR86580.1"/>
    </source>
</evidence>
<dbReference type="GO" id="GO:0005737">
    <property type="term" value="C:cytoplasm"/>
    <property type="evidence" value="ECO:0007669"/>
    <property type="project" value="TreeGrafter"/>
</dbReference>
<keyword evidence="5" id="KW-0067">ATP-binding</keyword>
<dbReference type="GO" id="GO:0047326">
    <property type="term" value="F:inositol-1,3,4,6-tetrakisphosphate 5-kinase activity"/>
    <property type="evidence" value="ECO:0007669"/>
    <property type="project" value="RHEA"/>
</dbReference>
<comment type="caution">
    <text evidence="9">The sequence shown here is derived from an EMBL/GenBank/DDBJ whole genome shotgun (WGS) entry which is preliminary data.</text>
</comment>
<dbReference type="Pfam" id="PF03770">
    <property type="entry name" value="IPK"/>
    <property type="match status" value="1"/>
</dbReference>
<proteinExistence type="inferred from homology"/>
<protein>
    <recommendedName>
        <fullName evidence="8">Kinase</fullName>
        <ecNumber evidence="8">2.7.-.-</ecNumber>
    </recommendedName>
</protein>
<organism evidence="9 10">
    <name type="scientific">Achlya hypogyna</name>
    <name type="common">Oomycete</name>
    <name type="synonym">Protoachlya hypogyna</name>
    <dbReference type="NCBI Taxonomy" id="1202772"/>
    <lineage>
        <taxon>Eukaryota</taxon>
        <taxon>Sar</taxon>
        <taxon>Stramenopiles</taxon>
        <taxon>Oomycota</taxon>
        <taxon>Saprolegniomycetes</taxon>
        <taxon>Saprolegniales</taxon>
        <taxon>Achlyaceae</taxon>
        <taxon>Achlya</taxon>
    </lineage>
</organism>
<evidence type="ECO:0000256" key="8">
    <source>
        <dbReference type="RuleBase" id="RU363090"/>
    </source>
</evidence>
<dbReference type="PANTHER" id="PTHR12400">
    <property type="entry name" value="INOSITOL POLYPHOSPHATE KINASE"/>
    <property type="match status" value="1"/>
</dbReference>
<evidence type="ECO:0000256" key="2">
    <source>
        <dbReference type="ARBA" id="ARBA00022679"/>
    </source>
</evidence>
<evidence type="ECO:0000313" key="10">
    <source>
        <dbReference type="Proteomes" id="UP000243579"/>
    </source>
</evidence>
<reference evidence="9 10" key="1">
    <citation type="journal article" date="2014" name="Genome Biol. Evol.">
        <title>The secreted proteins of Achlya hypogyna and Thraustotheca clavata identify the ancestral oomycete secretome and reveal gene acquisitions by horizontal gene transfer.</title>
        <authorList>
            <person name="Misner I."/>
            <person name="Blouin N."/>
            <person name="Leonard G."/>
            <person name="Richards T.A."/>
            <person name="Lane C.E."/>
        </authorList>
    </citation>
    <scope>NUCLEOTIDE SEQUENCE [LARGE SCALE GENOMIC DNA]</scope>
    <source>
        <strain evidence="9 10">ATCC 48635</strain>
    </source>
</reference>
<dbReference type="GO" id="GO:0032958">
    <property type="term" value="P:inositol phosphate biosynthetic process"/>
    <property type="evidence" value="ECO:0007669"/>
    <property type="project" value="InterPro"/>
</dbReference>
<keyword evidence="2 8" id="KW-0808">Transferase</keyword>
<dbReference type="PANTHER" id="PTHR12400:SF51">
    <property type="entry name" value="INOSITOL POLYPHOSPHATE MULTIKINASE"/>
    <property type="match status" value="1"/>
</dbReference>
<dbReference type="Proteomes" id="UP000243579">
    <property type="component" value="Unassembled WGS sequence"/>
</dbReference>
<keyword evidence="3" id="KW-0547">Nucleotide-binding</keyword>
<dbReference type="GO" id="GO:0008440">
    <property type="term" value="F:inositol-1,4,5-trisphosphate 3-kinase activity"/>
    <property type="evidence" value="ECO:0007669"/>
    <property type="project" value="TreeGrafter"/>
</dbReference>
<evidence type="ECO:0000256" key="4">
    <source>
        <dbReference type="ARBA" id="ARBA00022777"/>
    </source>
</evidence>
<dbReference type="InterPro" id="IPR005522">
    <property type="entry name" value="IPK"/>
</dbReference>
<comment type="catalytic activity">
    <reaction evidence="6">
        <text>1D-myo-inositol 1,4,5-trisphosphate + 2 ATP = 1D-myo-inositol 1,3,4,5,6-pentakisphosphate + 2 ADP + 2 H(+)</text>
        <dbReference type="Rhea" id="RHEA:32359"/>
        <dbReference type="ChEBI" id="CHEBI:15378"/>
        <dbReference type="ChEBI" id="CHEBI:30616"/>
        <dbReference type="ChEBI" id="CHEBI:57733"/>
        <dbReference type="ChEBI" id="CHEBI:203600"/>
        <dbReference type="ChEBI" id="CHEBI:456216"/>
        <dbReference type="EC" id="2.7.1.151"/>
    </reaction>
</comment>
<accession>A0A1V9YLJ8</accession>
<dbReference type="STRING" id="1202772.A0A1V9YLJ8"/>
<dbReference type="EC" id="2.7.-.-" evidence="8"/>
<dbReference type="Gene3D" id="3.30.470.160">
    <property type="entry name" value="Inositol polyphosphate kinase"/>
    <property type="match status" value="1"/>
</dbReference>
<evidence type="ECO:0000256" key="5">
    <source>
        <dbReference type="ARBA" id="ARBA00022840"/>
    </source>
</evidence>
<keyword evidence="10" id="KW-1185">Reference proteome</keyword>
<evidence type="ECO:0000256" key="1">
    <source>
        <dbReference type="ARBA" id="ARBA00007374"/>
    </source>
</evidence>
<keyword evidence="4 8" id="KW-0418">Kinase</keyword>
<sequence>MTAIVRSRWAAAVAASALGAAFLLLASRRSRRSRRPSGPQLEDLHHQVGGHSGADTGFKLYNGRVLKRFQNGSRGEREGAFYVAVQAVPSLLPFVPAYYGDVSLDVDGATIRSMFLPVLRLTFGVGFMELENLVADLAQPCVMDIKVGTKSYEPTASEAKIALEQAKFPLQATVGFRLLGFQTHRRGACERYDRSFCKALQTMPDVLDAVVKYFPDDPAARAVVVAKLMTKLEALLSWLETNVCYHFIASSLLFVYDAASPESCDVRLIDFAHVQLDATTRDEGVITGVTTLLEMFASFQDA</sequence>
<evidence type="ECO:0000256" key="3">
    <source>
        <dbReference type="ARBA" id="ARBA00022741"/>
    </source>
</evidence>
<comment type="catalytic activity">
    <reaction evidence="7">
        <text>1D-myo-inositol 1,3,4,6-tetrakisphosphate + ATP = 1D-myo-inositol 1,3,4,5,6-pentakisphosphate + ADP + H(+)</text>
        <dbReference type="Rhea" id="RHEA:12717"/>
        <dbReference type="ChEBI" id="CHEBI:15378"/>
        <dbReference type="ChEBI" id="CHEBI:30616"/>
        <dbReference type="ChEBI" id="CHEBI:57660"/>
        <dbReference type="ChEBI" id="CHEBI:57733"/>
        <dbReference type="ChEBI" id="CHEBI:456216"/>
        <dbReference type="EC" id="2.7.1.140"/>
    </reaction>
</comment>
<evidence type="ECO:0000256" key="6">
    <source>
        <dbReference type="ARBA" id="ARBA00036164"/>
    </source>
</evidence>
<dbReference type="GO" id="GO:0005524">
    <property type="term" value="F:ATP binding"/>
    <property type="evidence" value="ECO:0007669"/>
    <property type="project" value="UniProtKB-KW"/>
</dbReference>
<name>A0A1V9YLJ8_ACHHY</name>